<dbReference type="PANTHER" id="PTHR30273">
    <property type="entry name" value="PERIPLASMIC SIGNAL SENSOR AND SIGMA FACTOR ACTIVATOR FECR-RELATED"/>
    <property type="match status" value="1"/>
</dbReference>
<name>A0ABT8XM30_9HYPH</name>
<dbReference type="EMBL" id="WHSC02000016">
    <property type="protein sequence ID" value="MDO6124797.1"/>
    <property type="molecule type" value="Genomic_DNA"/>
</dbReference>
<dbReference type="Gene3D" id="3.55.50.30">
    <property type="match status" value="1"/>
</dbReference>
<dbReference type="InterPro" id="IPR032623">
    <property type="entry name" value="FecR_N"/>
</dbReference>
<keyword evidence="5" id="KW-1185">Reference proteome</keyword>
<keyword evidence="1" id="KW-0472">Membrane</keyword>
<proteinExistence type="predicted"/>
<dbReference type="PIRSF" id="PIRSF018266">
    <property type="entry name" value="FecR"/>
    <property type="match status" value="1"/>
</dbReference>
<dbReference type="Pfam" id="PF16220">
    <property type="entry name" value="DUF4880"/>
    <property type="match status" value="1"/>
</dbReference>
<feature type="domain" description="FecR protein" evidence="2">
    <location>
        <begin position="120"/>
        <end position="214"/>
    </location>
</feature>
<dbReference type="Proteomes" id="UP001177080">
    <property type="component" value="Unassembled WGS sequence"/>
</dbReference>
<organism evidence="4 5">
    <name type="scientific">Shinella curvata</name>
    <dbReference type="NCBI Taxonomy" id="1817964"/>
    <lineage>
        <taxon>Bacteria</taxon>
        <taxon>Pseudomonadati</taxon>
        <taxon>Pseudomonadota</taxon>
        <taxon>Alphaproteobacteria</taxon>
        <taxon>Hyphomicrobiales</taxon>
        <taxon>Rhizobiaceae</taxon>
        <taxon>Shinella</taxon>
    </lineage>
</organism>
<gene>
    <name evidence="4" type="ORF">GB928_026800</name>
</gene>
<evidence type="ECO:0000259" key="3">
    <source>
        <dbReference type="Pfam" id="PF16220"/>
    </source>
</evidence>
<feature type="transmembrane region" description="Helical" evidence="1">
    <location>
        <begin position="90"/>
        <end position="110"/>
    </location>
</feature>
<dbReference type="RefSeq" id="WP_244762737.1">
    <property type="nucleotide sequence ID" value="NZ_JALJCJ010000006.1"/>
</dbReference>
<evidence type="ECO:0000259" key="2">
    <source>
        <dbReference type="Pfam" id="PF04773"/>
    </source>
</evidence>
<dbReference type="Pfam" id="PF04773">
    <property type="entry name" value="FecR"/>
    <property type="match status" value="1"/>
</dbReference>
<sequence length="332" mass="35806">MNDKEQIEAEAAEWVIRLGADTSSDQDHHAFELWRSQSLRHAQAFHFAQQTWGALAALRDAPGSLAADMRQPTVRRTAPRGNRQGRRLRLAAGVAMTCLVAAIGMTSFWYGNPLTLMAADYRTAPGEQQTVTLPDGSVVELASGSAIALHFSKDERRVELLAGAAYFTAVSMGGQEPRPFVVEGAGGTATALGTQFLVDRLPEAVEVVVAEHEVRVALIDRDGPGGAITLSPGQSVRYSSQSGLGEISAKNVDQATAWRRGRLVFDQVSLADVVAELNRYRRGRIVIANAALASRQVSGVFETRDLNRALDTIARELGLRSTSLPALVTVLY</sequence>
<dbReference type="InterPro" id="IPR012373">
    <property type="entry name" value="Ferrdict_sens_TM"/>
</dbReference>
<feature type="domain" description="FecR N-terminal" evidence="3">
    <location>
        <begin position="10"/>
        <end position="50"/>
    </location>
</feature>
<dbReference type="PANTHER" id="PTHR30273:SF2">
    <property type="entry name" value="PROTEIN FECR"/>
    <property type="match status" value="1"/>
</dbReference>
<dbReference type="Gene3D" id="2.60.120.1440">
    <property type="match status" value="1"/>
</dbReference>
<evidence type="ECO:0000256" key="1">
    <source>
        <dbReference type="SAM" id="Phobius"/>
    </source>
</evidence>
<dbReference type="InterPro" id="IPR006860">
    <property type="entry name" value="FecR"/>
</dbReference>
<accession>A0ABT8XM30</accession>
<comment type="caution">
    <text evidence="4">The sequence shown here is derived from an EMBL/GenBank/DDBJ whole genome shotgun (WGS) entry which is preliminary data.</text>
</comment>
<keyword evidence="1" id="KW-1133">Transmembrane helix</keyword>
<protein>
    <submittedName>
        <fullName evidence="4">FecR domain-containing protein</fullName>
    </submittedName>
</protein>
<evidence type="ECO:0000313" key="5">
    <source>
        <dbReference type="Proteomes" id="UP001177080"/>
    </source>
</evidence>
<reference evidence="4" key="1">
    <citation type="submission" date="2022-04" db="EMBL/GenBank/DDBJ databases">
        <title>Shinella lacus sp. nov., a novel member of the genus Shinella from water.</title>
        <authorList>
            <person name="Deng Y."/>
        </authorList>
    </citation>
    <scope>NUCLEOTIDE SEQUENCE</scope>
    <source>
        <strain evidence="4">JCM 31239</strain>
    </source>
</reference>
<evidence type="ECO:0000313" key="4">
    <source>
        <dbReference type="EMBL" id="MDO6124797.1"/>
    </source>
</evidence>
<keyword evidence="1" id="KW-0812">Transmembrane</keyword>